<feature type="compositionally biased region" description="Basic and acidic residues" evidence="10">
    <location>
        <begin position="146"/>
        <end position="158"/>
    </location>
</feature>
<evidence type="ECO:0000256" key="10">
    <source>
        <dbReference type="SAM" id="MobiDB-lite"/>
    </source>
</evidence>
<name>A0A1Y5ICC9_OSTTA</name>
<evidence type="ECO:0000256" key="2">
    <source>
        <dbReference type="ARBA" id="ARBA00009904"/>
    </source>
</evidence>
<organism evidence="11">
    <name type="scientific">Ostreococcus tauri</name>
    <name type="common">Marine green alga</name>
    <dbReference type="NCBI Taxonomy" id="70448"/>
    <lineage>
        <taxon>Eukaryota</taxon>
        <taxon>Viridiplantae</taxon>
        <taxon>Chlorophyta</taxon>
        <taxon>Mamiellophyceae</taxon>
        <taxon>Mamiellales</taxon>
        <taxon>Bathycoccaceae</taxon>
        <taxon>Ostreococcus</taxon>
    </lineage>
</organism>
<keyword evidence="3 9" id="KW-0813">Transport</keyword>
<dbReference type="Pfam" id="PF01496">
    <property type="entry name" value="V_ATPase_I"/>
    <property type="match status" value="1"/>
</dbReference>
<dbReference type="EMBL" id="KZ155780">
    <property type="protein sequence ID" value="OUS47141.1"/>
    <property type="molecule type" value="Genomic_DNA"/>
</dbReference>
<dbReference type="GO" id="GO:0007035">
    <property type="term" value="P:vacuolar acidification"/>
    <property type="evidence" value="ECO:0007669"/>
    <property type="project" value="TreeGrafter"/>
</dbReference>
<comment type="subcellular location">
    <subcellularLocation>
        <location evidence="1">Membrane</location>
        <topology evidence="1">Multi-pass membrane protein</topology>
    </subcellularLocation>
</comment>
<feature type="transmembrane region" description="Helical" evidence="9">
    <location>
        <begin position="507"/>
        <end position="525"/>
    </location>
</feature>
<feature type="transmembrane region" description="Helical" evidence="9">
    <location>
        <begin position="463"/>
        <end position="486"/>
    </location>
</feature>
<gene>
    <name evidence="11" type="ORF">BE221DRAFT_191691</name>
</gene>
<proteinExistence type="inferred from homology"/>
<dbReference type="PIRSF" id="PIRSF001293">
    <property type="entry name" value="ATP6V0A1"/>
    <property type="match status" value="1"/>
</dbReference>
<evidence type="ECO:0000256" key="1">
    <source>
        <dbReference type="ARBA" id="ARBA00004141"/>
    </source>
</evidence>
<dbReference type="AlphaFoldDB" id="A0A1Y5ICC9"/>
<dbReference type="eggNOG" id="KOG2189">
    <property type="taxonomic scope" value="Eukaryota"/>
</dbReference>
<dbReference type="PANTHER" id="PTHR11629:SF63">
    <property type="entry name" value="V-TYPE PROTON ATPASE SUBUNIT A"/>
    <property type="match status" value="1"/>
</dbReference>
<dbReference type="Proteomes" id="UP000195557">
    <property type="component" value="Unassembled WGS sequence"/>
</dbReference>
<evidence type="ECO:0000256" key="9">
    <source>
        <dbReference type="RuleBase" id="RU361189"/>
    </source>
</evidence>
<dbReference type="InterPro" id="IPR026028">
    <property type="entry name" value="V-type_ATPase_116kDa_su_euka"/>
</dbReference>
<dbReference type="InterPro" id="IPR002490">
    <property type="entry name" value="V-ATPase_116kDa_su"/>
</dbReference>
<keyword evidence="5 9" id="KW-0375">Hydrogen ion transport</keyword>
<evidence type="ECO:0000313" key="11">
    <source>
        <dbReference type="EMBL" id="OUS47141.1"/>
    </source>
</evidence>
<dbReference type="PANTHER" id="PTHR11629">
    <property type="entry name" value="VACUOLAR PROTON ATPASES"/>
    <property type="match status" value="1"/>
</dbReference>
<dbReference type="GO" id="GO:0000220">
    <property type="term" value="C:vacuolar proton-transporting V-type ATPase, V0 domain"/>
    <property type="evidence" value="ECO:0007669"/>
    <property type="project" value="InterPro"/>
</dbReference>
<keyword evidence="6 9" id="KW-1133">Transmembrane helix</keyword>
<reference evidence="11" key="1">
    <citation type="submission" date="2017-04" db="EMBL/GenBank/DDBJ databases">
        <title>Population genomics of picophytoplankton unveils novel chromosome hypervariability.</title>
        <authorList>
            <consortium name="DOE Joint Genome Institute"/>
            <person name="Blanc-Mathieu R."/>
            <person name="Krasovec M."/>
            <person name="Hebrard M."/>
            <person name="Yau S."/>
            <person name="Desgranges E."/>
            <person name="Martin J."/>
            <person name="Schackwitz W."/>
            <person name="Kuo A."/>
            <person name="Salin G."/>
            <person name="Donnadieu C."/>
            <person name="Desdevises Y."/>
            <person name="Sanchez-Ferandin S."/>
            <person name="Moreau H."/>
            <person name="Rivals E."/>
            <person name="Grigoriev I.V."/>
            <person name="Grimsley N."/>
            <person name="Eyre-Walker A."/>
            <person name="Piganeau G."/>
        </authorList>
    </citation>
    <scope>NUCLEOTIDE SEQUENCE [LARGE SCALE GENOMIC DNA]</scope>
    <source>
        <strain evidence="11">RCC 1115</strain>
    </source>
</reference>
<feature type="transmembrane region" description="Helical" evidence="9">
    <location>
        <begin position="635"/>
        <end position="654"/>
    </location>
</feature>
<dbReference type="GO" id="GO:0051117">
    <property type="term" value="F:ATPase binding"/>
    <property type="evidence" value="ECO:0007669"/>
    <property type="project" value="TreeGrafter"/>
</dbReference>
<comment type="function">
    <text evidence="9">Essential component of the vacuolar proton pump (V-ATPase), a multimeric enzyme that catalyzes the translocation of protons across the membranes. Required for assembly and activity of the V-ATPase.</text>
</comment>
<sequence>MELFRSEPMTLCRVIVPEEAARDTVERLGTLARAQIKDLNPNVPGFRRPWANGVRRCEEIMRRLRYFREECARAGTVVRGGGGGGRWMGGDANDAGARAEDAIDHATETLERDLVQAVKNHDRLSRTLGELVEVQIVLEKGQGMFEESRGERDGRSSEFRAAQRSYDDVEGGGGETLLPGVSMASNDGMGQRRGSSSYLEMAEMDAGGASASGRDGGGQRSNANAVRLGFLAGVILTSKVIAFERILFRATRGNMFLKQSRIDGTVIDPTTGERCEKTVCVVFFAGERAREKIIKICEAFGVNRYPFPEDYTRQRQMYAECTSRLVELQNTLDVSTEHRDEILRKIGDKLEDWTQTILREKAIYHTMGMCSVDVTRKVLVAQAWVPDYALSSVREALTAANQSSFASVGTIFQQIDPTPGESPPTHFRTNKVTSVFQGIVDAYGVPSYREVNPAVFTIVTFPFLFAVMFGDFGHGILMLIAALYMVKNEKKLGAGGLGEIVQMTFDARYAILLMSIFSIYVGLLYNECFSVPMSLFGKSKYICDPTDPTAATSCETQFDTDRGLVNNGEGAYPFGVDPIWHGTRSELPFLNSMKMKMSILMGVTQMMLGIFMSYLNQAYNNDTLSMYCEFIPQVVFLGALFGYLSLLIVIKWITGSTADLYHVMIYMFLSPGNVDCMGEGKDGGPGCPENKMFAGQGALQNFLLFLCAVAVPVMLFPKPFILKKRHEAARGGGVRRGGVRYARLDADDEEDNDRQFLQASDAERSSQSAENEDDFDFGEIMVHQGIHTIEFVLGAISNTASYLRLWALSLAHAQLSAVFWDRVFMGVGVSSGSSVVVVFAFAVWAAATVGVLMLMESLSAFLHALRLHWVEFNNKFYKGDGYAFVPFSFEGLQDVER</sequence>
<comment type="similarity">
    <text evidence="2 9">Belongs to the V-ATPase 116 kDa subunit family.</text>
</comment>
<keyword evidence="8 9" id="KW-0472">Membrane</keyword>
<dbReference type="GO" id="GO:0046961">
    <property type="term" value="F:proton-transporting ATPase activity, rotational mechanism"/>
    <property type="evidence" value="ECO:0007669"/>
    <property type="project" value="InterPro"/>
</dbReference>
<evidence type="ECO:0000256" key="4">
    <source>
        <dbReference type="ARBA" id="ARBA00022692"/>
    </source>
</evidence>
<keyword evidence="4 9" id="KW-0812">Transmembrane</keyword>
<feature type="transmembrane region" description="Helical" evidence="9">
    <location>
        <begin position="698"/>
        <end position="716"/>
    </location>
</feature>
<evidence type="ECO:0000256" key="6">
    <source>
        <dbReference type="ARBA" id="ARBA00022989"/>
    </source>
</evidence>
<feature type="transmembrane region" description="Helical" evidence="9">
    <location>
        <begin position="597"/>
        <end position="615"/>
    </location>
</feature>
<evidence type="ECO:0000256" key="7">
    <source>
        <dbReference type="ARBA" id="ARBA00023065"/>
    </source>
</evidence>
<feature type="region of interest" description="Disordered" evidence="10">
    <location>
        <begin position="144"/>
        <end position="196"/>
    </location>
</feature>
<evidence type="ECO:0000256" key="3">
    <source>
        <dbReference type="ARBA" id="ARBA00022448"/>
    </source>
</evidence>
<accession>A0A1Y5ICC9</accession>
<feature type="transmembrane region" description="Helical" evidence="9">
    <location>
        <begin position="832"/>
        <end position="855"/>
    </location>
</feature>
<evidence type="ECO:0000256" key="5">
    <source>
        <dbReference type="ARBA" id="ARBA00022781"/>
    </source>
</evidence>
<keyword evidence="7 9" id="KW-0406">Ion transport</keyword>
<evidence type="ECO:0000256" key="8">
    <source>
        <dbReference type="ARBA" id="ARBA00023136"/>
    </source>
</evidence>
<protein>
    <recommendedName>
        <fullName evidence="9">V-type proton ATPase subunit a</fullName>
    </recommendedName>
</protein>